<comment type="caution">
    <text evidence="9">The sequence shown here is derived from an EMBL/GenBank/DDBJ whole genome shotgun (WGS) entry which is preliminary data.</text>
</comment>
<evidence type="ECO:0000256" key="3">
    <source>
        <dbReference type="ARBA" id="ARBA00022490"/>
    </source>
</evidence>
<dbReference type="Pfam" id="PF07986">
    <property type="entry name" value="TBCC"/>
    <property type="match status" value="1"/>
</dbReference>
<evidence type="ECO:0000313" key="9">
    <source>
        <dbReference type="EMBL" id="KAK6331775.1"/>
    </source>
</evidence>
<evidence type="ECO:0000256" key="6">
    <source>
        <dbReference type="ARBA" id="ARBA00026055"/>
    </source>
</evidence>
<dbReference type="InterPro" id="IPR038397">
    <property type="entry name" value="TBCC_N_sf"/>
</dbReference>
<dbReference type="Gene3D" id="1.20.58.1250">
    <property type="entry name" value="Tubulin Binding Cofactor C, N-terminal domain"/>
    <property type="match status" value="1"/>
</dbReference>
<protein>
    <recommendedName>
        <fullName evidence="8">C-CAP/cofactor C-like domain-containing protein</fullName>
    </recommendedName>
</protein>
<dbReference type="InterPro" id="IPR017901">
    <property type="entry name" value="C-CAP_CF_C-like"/>
</dbReference>
<dbReference type="Pfam" id="PF16752">
    <property type="entry name" value="TBCC_N"/>
    <property type="match status" value="1"/>
</dbReference>
<feature type="domain" description="C-CAP/cofactor C-like" evidence="8">
    <location>
        <begin position="176"/>
        <end position="294"/>
    </location>
</feature>
<dbReference type="InterPro" id="IPR031925">
    <property type="entry name" value="TBCC_N"/>
</dbReference>
<dbReference type="GO" id="GO:0005737">
    <property type="term" value="C:cytoplasm"/>
    <property type="evidence" value="ECO:0007669"/>
    <property type="project" value="UniProtKB-SubCell"/>
</dbReference>
<dbReference type="InterPro" id="IPR027684">
    <property type="entry name" value="TBCC"/>
</dbReference>
<sequence length="338" mass="36256">MDDPPQDPKPIFHKSFNTSITSLTSTINNLPSQRGTSQSDAISGILTKISELTLELKDAANYLPAYDQKVYSEQLKGVTEALSAARKAVAPRTKFSFKNRRTGTGPGPSPSQSSDPTATIAPSPSTTPAPPPKPPSTPATSTLTNIISSHTTPPPPTPTTTILSLSGITSSIILPPPTTTTTTTTGEQARTNFTTTSITTVSSSIIILPRIDGPVHLTSLKNSVLVISCRQFRLHDSEGLDVYLSCGSRPIIERCKGVRVSVIPEGLKKLVYGTGGGEEEEEGNKWDQIDDFNWLKEGRPSPNWRVLREEERITEGGWGEVVKEGSGIGDEGVNRLLP</sequence>
<dbReference type="PANTHER" id="PTHR15139">
    <property type="entry name" value="TUBULIN FOLDING COFACTOR C"/>
    <property type="match status" value="1"/>
</dbReference>
<feature type="compositionally biased region" description="Low complexity" evidence="7">
    <location>
        <begin position="138"/>
        <end position="151"/>
    </location>
</feature>
<reference evidence="9 10" key="1">
    <citation type="submission" date="2019-10" db="EMBL/GenBank/DDBJ databases">
        <authorList>
            <person name="Palmer J.M."/>
        </authorList>
    </citation>
    <scope>NUCLEOTIDE SEQUENCE [LARGE SCALE GENOMIC DNA]</scope>
    <source>
        <strain evidence="9 10">TWF718</strain>
    </source>
</reference>
<dbReference type="InterPro" id="IPR016098">
    <property type="entry name" value="CAP/MinC_C"/>
</dbReference>
<dbReference type="GO" id="GO:0015631">
    <property type="term" value="F:tubulin binding"/>
    <property type="evidence" value="ECO:0007669"/>
    <property type="project" value="InterPro"/>
</dbReference>
<evidence type="ECO:0000256" key="1">
    <source>
        <dbReference type="ARBA" id="ARBA00004496"/>
    </source>
</evidence>
<feature type="compositionally biased region" description="Low complexity" evidence="7">
    <location>
        <begin position="110"/>
        <end position="124"/>
    </location>
</feature>
<dbReference type="GO" id="GO:0007021">
    <property type="term" value="P:tubulin complex assembly"/>
    <property type="evidence" value="ECO:0007669"/>
    <property type="project" value="TreeGrafter"/>
</dbReference>
<evidence type="ECO:0000259" key="8">
    <source>
        <dbReference type="PROSITE" id="PS51329"/>
    </source>
</evidence>
<comment type="subcellular location">
    <subcellularLocation>
        <location evidence="1">Cytoplasm</location>
    </subcellularLocation>
</comment>
<keyword evidence="10" id="KW-1185">Reference proteome</keyword>
<comment type="subunit">
    <text evidence="6">Supercomplex made of cofactors A to E. Cofactors A and D function by capturing and stabilizing tubulin in a quasi-native conformation. Cofactor E binds to the cofactor D-tubulin complex; interaction with cofactor C then causes the release of tubulin polypeptides that are committed to the native state.</text>
</comment>
<evidence type="ECO:0000313" key="10">
    <source>
        <dbReference type="Proteomes" id="UP001313282"/>
    </source>
</evidence>
<dbReference type="AlphaFoldDB" id="A0AAN8MFU2"/>
<organism evidence="9 10">
    <name type="scientific">Orbilia javanica</name>
    <dbReference type="NCBI Taxonomy" id="47235"/>
    <lineage>
        <taxon>Eukaryota</taxon>
        <taxon>Fungi</taxon>
        <taxon>Dikarya</taxon>
        <taxon>Ascomycota</taxon>
        <taxon>Pezizomycotina</taxon>
        <taxon>Orbiliomycetes</taxon>
        <taxon>Orbiliales</taxon>
        <taxon>Orbiliaceae</taxon>
        <taxon>Orbilia</taxon>
    </lineage>
</organism>
<dbReference type="PROSITE" id="PS51329">
    <property type="entry name" value="C_CAP_COFACTOR_C"/>
    <property type="match status" value="1"/>
</dbReference>
<proteinExistence type="inferred from homology"/>
<dbReference type="PANTHER" id="PTHR15139:SF0">
    <property type="entry name" value="TUBULIN-SPECIFIC CHAPERONE C"/>
    <property type="match status" value="1"/>
</dbReference>
<dbReference type="SMART" id="SM00673">
    <property type="entry name" value="CARP"/>
    <property type="match status" value="1"/>
</dbReference>
<evidence type="ECO:0000256" key="4">
    <source>
        <dbReference type="ARBA" id="ARBA00022990"/>
    </source>
</evidence>
<dbReference type="EMBL" id="JAVHNR010000010">
    <property type="protein sequence ID" value="KAK6331775.1"/>
    <property type="molecule type" value="Genomic_DNA"/>
</dbReference>
<keyword evidence="4" id="KW-0007">Acetylation</keyword>
<keyword evidence="3" id="KW-0963">Cytoplasm</keyword>
<gene>
    <name evidence="9" type="ORF">TWF718_002316</name>
</gene>
<dbReference type="InterPro" id="IPR006599">
    <property type="entry name" value="CARP_motif"/>
</dbReference>
<dbReference type="Gene3D" id="2.160.20.70">
    <property type="match status" value="1"/>
</dbReference>
<feature type="compositionally biased region" description="Pro residues" evidence="7">
    <location>
        <begin position="125"/>
        <end position="137"/>
    </location>
</feature>
<name>A0AAN8MFU2_9PEZI</name>
<feature type="region of interest" description="Disordered" evidence="7">
    <location>
        <begin position="85"/>
        <end position="161"/>
    </location>
</feature>
<evidence type="ECO:0000256" key="7">
    <source>
        <dbReference type="SAM" id="MobiDB-lite"/>
    </source>
</evidence>
<dbReference type="GO" id="GO:0007023">
    <property type="term" value="P:post-chaperonin tubulin folding pathway"/>
    <property type="evidence" value="ECO:0007669"/>
    <property type="project" value="InterPro"/>
</dbReference>
<dbReference type="InterPro" id="IPR012945">
    <property type="entry name" value="Tubulin-bd_cofactor_C_dom"/>
</dbReference>
<keyword evidence="5" id="KW-0143">Chaperone</keyword>
<comment type="similarity">
    <text evidence="2">Belongs to the TBCC family.</text>
</comment>
<evidence type="ECO:0000256" key="2">
    <source>
        <dbReference type="ARBA" id="ARBA00008848"/>
    </source>
</evidence>
<dbReference type="Proteomes" id="UP001313282">
    <property type="component" value="Unassembled WGS sequence"/>
</dbReference>
<accession>A0AAN8MFU2</accession>
<evidence type="ECO:0000256" key="5">
    <source>
        <dbReference type="ARBA" id="ARBA00023186"/>
    </source>
</evidence>